<dbReference type="GO" id="GO:0046872">
    <property type="term" value="F:metal ion binding"/>
    <property type="evidence" value="ECO:0007669"/>
    <property type="project" value="UniProtKB-KW"/>
</dbReference>
<dbReference type="InterPro" id="IPR008947">
    <property type="entry name" value="PLipase_C/P1_nuclease_dom_sf"/>
</dbReference>
<evidence type="ECO:0000256" key="5">
    <source>
        <dbReference type="ARBA" id="ARBA00023157"/>
    </source>
</evidence>
<dbReference type="Proteomes" id="UP000652231">
    <property type="component" value="Unassembled WGS sequence"/>
</dbReference>
<reference evidence="7" key="2">
    <citation type="submission" date="2020-09" db="EMBL/GenBank/DDBJ databases">
        <authorList>
            <person name="Sun Q."/>
            <person name="Zhou Y."/>
        </authorList>
    </citation>
    <scope>NUCLEOTIDE SEQUENCE</scope>
    <source>
        <strain evidence="7">CGMCC 1.12924</strain>
    </source>
</reference>
<keyword evidence="5" id="KW-1015">Disulfide bond</keyword>
<keyword evidence="2" id="KW-0479">Metal-binding</keyword>
<organism evidence="7 8">
    <name type="scientific">Planktosalinus lacus</name>
    <dbReference type="NCBI Taxonomy" id="1526573"/>
    <lineage>
        <taxon>Bacteria</taxon>
        <taxon>Pseudomonadati</taxon>
        <taxon>Bacteroidota</taxon>
        <taxon>Flavobacteriia</taxon>
        <taxon>Flavobacteriales</taxon>
        <taxon>Flavobacteriaceae</taxon>
        <taxon>Planktosalinus</taxon>
    </lineage>
</organism>
<comment type="caution">
    <text evidence="7">The sequence shown here is derived from an EMBL/GenBank/DDBJ whole genome shotgun (WGS) entry which is preliminary data.</text>
</comment>
<dbReference type="CDD" id="cd11010">
    <property type="entry name" value="S1-P1_nuclease"/>
    <property type="match status" value="1"/>
</dbReference>
<keyword evidence="1" id="KW-0540">Nuclease</keyword>
<evidence type="ECO:0000256" key="1">
    <source>
        <dbReference type="ARBA" id="ARBA00022722"/>
    </source>
</evidence>
<dbReference type="AlphaFoldDB" id="A0A8J2V8L9"/>
<sequence>MKFTFSLLFFLCIQIVAFPISEEWGQTGHRVVGEVASNHLTKKAKKEIDQLLNGLSLAVVSTYADEIKSDRKFNEYRPWHYVNIPFDKNYSDINPKEEGDIIQAIEKCIAVLKDDTASRDNKAFHLKLLVHFMGDLHQPMHLGLEEDKGGNDFQVRWFNEGTNLHRVWDSNMIDSYQMTYSELAGNLPPLSKKQVLDIQKGHLLDWVLEERELTKKIYQSAEVGEKLGYRYMYDHFKTVKIQLQKGGLRLAKILNELFA</sequence>
<evidence type="ECO:0000313" key="8">
    <source>
        <dbReference type="Proteomes" id="UP000652231"/>
    </source>
</evidence>
<accession>A0A8J2V8L9</accession>
<keyword evidence="6" id="KW-0325">Glycoprotein</keyword>
<keyword evidence="3 7" id="KW-0255">Endonuclease</keyword>
<dbReference type="EMBL" id="BMGK01000004">
    <property type="protein sequence ID" value="GGD88643.1"/>
    <property type="molecule type" value="Genomic_DNA"/>
</dbReference>
<protein>
    <submittedName>
        <fullName evidence="7">Endonuclease</fullName>
    </submittedName>
</protein>
<evidence type="ECO:0000313" key="7">
    <source>
        <dbReference type="EMBL" id="GGD88643.1"/>
    </source>
</evidence>
<gene>
    <name evidence="7" type="ORF">GCM10011312_10670</name>
</gene>
<proteinExistence type="predicted"/>
<dbReference type="InterPro" id="IPR003154">
    <property type="entry name" value="S1/P1nuclease"/>
</dbReference>
<evidence type="ECO:0000256" key="4">
    <source>
        <dbReference type="ARBA" id="ARBA00022801"/>
    </source>
</evidence>
<dbReference type="PANTHER" id="PTHR33146:SF26">
    <property type="entry name" value="ENDONUCLEASE 4"/>
    <property type="match status" value="1"/>
</dbReference>
<keyword evidence="8" id="KW-1185">Reference proteome</keyword>
<dbReference type="GO" id="GO:0003676">
    <property type="term" value="F:nucleic acid binding"/>
    <property type="evidence" value="ECO:0007669"/>
    <property type="project" value="InterPro"/>
</dbReference>
<reference evidence="7" key="1">
    <citation type="journal article" date="2014" name="Int. J. Syst. Evol. Microbiol.">
        <title>Complete genome sequence of Corynebacterium casei LMG S-19264T (=DSM 44701T), isolated from a smear-ripened cheese.</title>
        <authorList>
            <consortium name="US DOE Joint Genome Institute (JGI-PGF)"/>
            <person name="Walter F."/>
            <person name="Albersmeier A."/>
            <person name="Kalinowski J."/>
            <person name="Ruckert C."/>
        </authorList>
    </citation>
    <scope>NUCLEOTIDE SEQUENCE</scope>
    <source>
        <strain evidence="7">CGMCC 1.12924</strain>
    </source>
</reference>
<keyword evidence="4" id="KW-0378">Hydrolase</keyword>
<dbReference type="Gene3D" id="1.10.575.10">
    <property type="entry name" value="P1 Nuclease"/>
    <property type="match status" value="1"/>
</dbReference>
<dbReference type="GO" id="GO:0006308">
    <property type="term" value="P:DNA catabolic process"/>
    <property type="evidence" value="ECO:0007669"/>
    <property type="project" value="InterPro"/>
</dbReference>
<evidence type="ECO:0000256" key="3">
    <source>
        <dbReference type="ARBA" id="ARBA00022759"/>
    </source>
</evidence>
<evidence type="ECO:0000256" key="6">
    <source>
        <dbReference type="ARBA" id="ARBA00023180"/>
    </source>
</evidence>
<dbReference type="SUPFAM" id="SSF48537">
    <property type="entry name" value="Phospholipase C/P1 nuclease"/>
    <property type="match status" value="1"/>
</dbReference>
<dbReference type="GO" id="GO:0016788">
    <property type="term" value="F:hydrolase activity, acting on ester bonds"/>
    <property type="evidence" value="ECO:0007669"/>
    <property type="project" value="InterPro"/>
</dbReference>
<dbReference type="Pfam" id="PF02265">
    <property type="entry name" value="S1-P1_nuclease"/>
    <property type="match status" value="1"/>
</dbReference>
<dbReference type="RefSeq" id="WP_188440290.1">
    <property type="nucleotide sequence ID" value="NZ_BMGK01000004.1"/>
</dbReference>
<evidence type="ECO:0000256" key="2">
    <source>
        <dbReference type="ARBA" id="ARBA00022723"/>
    </source>
</evidence>
<dbReference type="PANTHER" id="PTHR33146">
    <property type="entry name" value="ENDONUCLEASE 4"/>
    <property type="match status" value="1"/>
</dbReference>
<name>A0A8J2V8L9_9FLAO</name>
<dbReference type="GO" id="GO:0004519">
    <property type="term" value="F:endonuclease activity"/>
    <property type="evidence" value="ECO:0007669"/>
    <property type="project" value="UniProtKB-KW"/>
</dbReference>